<evidence type="ECO:0000256" key="1">
    <source>
        <dbReference type="SAM" id="MobiDB-lite"/>
    </source>
</evidence>
<dbReference type="EMBL" id="MU007139">
    <property type="protein sequence ID" value="KAF2417513.1"/>
    <property type="molecule type" value="Genomic_DNA"/>
</dbReference>
<name>A0A9P4NEF7_9PEZI</name>
<protein>
    <submittedName>
        <fullName evidence="3">Uncharacterized protein</fullName>
    </submittedName>
</protein>
<feature type="region of interest" description="Disordered" evidence="1">
    <location>
        <begin position="51"/>
        <end position="171"/>
    </location>
</feature>
<dbReference type="AlphaFoldDB" id="A0A9P4NEF7"/>
<dbReference type="Proteomes" id="UP000800235">
    <property type="component" value="Unassembled WGS sequence"/>
</dbReference>
<feature type="compositionally biased region" description="Polar residues" evidence="1">
    <location>
        <begin position="76"/>
        <end position="88"/>
    </location>
</feature>
<sequence>MSKPFDIDTGSLSDTDANGVSDNDRENLDSEEEWEWDRLSEFDHYYFSEDNVPPSSIASSMYFDVPLRPEDGDGVGTSTPAQTGSTVSLGEYDEERNEEGGGKEVLSQQEEWVNVEERGAQRGDEEDFGDERDEEGDKDERDEECDRDDYEDGKDEEEKEKEKDERDYIGEEDVLDEARPFTGLVSHICALDNHPMNESHEAIAHSEEENANYDGADVVMDLFDEYLRNPDVADYLLFASMHFAILGVMFWFAAQQG</sequence>
<reference evidence="3" key="1">
    <citation type="journal article" date="2020" name="Stud. Mycol.">
        <title>101 Dothideomycetes genomes: a test case for predicting lifestyles and emergence of pathogens.</title>
        <authorList>
            <person name="Haridas S."/>
            <person name="Albert R."/>
            <person name="Binder M."/>
            <person name="Bloem J."/>
            <person name="Labutti K."/>
            <person name="Salamov A."/>
            <person name="Andreopoulos B."/>
            <person name="Baker S."/>
            <person name="Barry K."/>
            <person name="Bills G."/>
            <person name="Bluhm B."/>
            <person name="Cannon C."/>
            <person name="Castanera R."/>
            <person name="Culley D."/>
            <person name="Daum C."/>
            <person name="Ezra D."/>
            <person name="Gonzalez J."/>
            <person name="Henrissat B."/>
            <person name="Kuo A."/>
            <person name="Liang C."/>
            <person name="Lipzen A."/>
            <person name="Lutzoni F."/>
            <person name="Magnuson J."/>
            <person name="Mondo S."/>
            <person name="Nolan M."/>
            <person name="Ohm R."/>
            <person name="Pangilinan J."/>
            <person name="Park H.-J."/>
            <person name="Ramirez L."/>
            <person name="Alfaro M."/>
            <person name="Sun H."/>
            <person name="Tritt A."/>
            <person name="Yoshinaga Y."/>
            <person name="Zwiers L.-H."/>
            <person name="Turgeon B."/>
            <person name="Goodwin S."/>
            <person name="Spatafora J."/>
            <person name="Crous P."/>
            <person name="Grigoriev I."/>
        </authorList>
    </citation>
    <scope>NUCLEOTIDE SEQUENCE</scope>
    <source>
        <strain evidence="3">CBS 130266</strain>
    </source>
</reference>
<keyword evidence="2" id="KW-0472">Membrane</keyword>
<keyword evidence="4" id="KW-1185">Reference proteome</keyword>
<evidence type="ECO:0000313" key="3">
    <source>
        <dbReference type="EMBL" id="KAF2417513.1"/>
    </source>
</evidence>
<feature type="region of interest" description="Disordered" evidence="1">
    <location>
        <begin position="1"/>
        <end position="32"/>
    </location>
</feature>
<organism evidence="3 4">
    <name type="scientific">Tothia fuscella</name>
    <dbReference type="NCBI Taxonomy" id="1048955"/>
    <lineage>
        <taxon>Eukaryota</taxon>
        <taxon>Fungi</taxon>
        <taxon>Dikarya</taxon>
        <taxon>Ascomycota</taxon>
        <taxon>Pezizomycotina</taxon>
        <taxon>Dothideomycetes</taxon>
        <taxon>Pleosporomycetidae</taxon>
        <taxon>Venturiales</taxon>
        <taxon>Cylindrosympodiaceae</taxon>
        <taxon>Tothia</taxon>
    </lineage>
</organism>
<feature type="compositionally biased region" description="Polar residues" evidence="1">
    <location>
        <begin position="10"/>
        <end position="21"/>
    </location>
</feature>
<feature type="compositionally biased region" description="Basic and acidic residues" evidence="1">
    <location>
        <begin position="160"/>
        <end position="169"/>
    </location>
</feature>
<accession>A0A9P4NEF7</accession>
<proteinExistence type="predicted"/>
<evidence type="ECO:0000313" key="4">
    <source>
        <dbReference type="Proteomes" id="UP000800235"/>
    </source>
</evidence>
<keyword evidence="2" id="KW-0812">Transmembrane</keyword>
<evidence type="ECO:0000256" key="2">
    <source>
        <dbReference type="SAM" id="Phobius"/>
    </source>
</evidence>
<feature type="transmembrane region" description="Helical" evidence="2">
    <location>
        <begin position="235"/>
        <end position="254"/>
    </location>
</feature>
<gene>
    <name evidence="3" type="ORF">EJ08DRAFT_666473</name>
</gene>
<comment type="caution">
    <text evidence="3">The sequence shown here is derived from an EMBL/GenBank/DDBJ whole genome shotgun (WGS) entry which is preliminary data.</text>
</comment>
<feature type="compositionally biased region" description="Acidic residues" evidence="1">
    <location>
        <begin position="124"/>
        <end position="159"/>
    </location>
</feature>
<keyword evidence="2" id="KW-1133">Transmembrane helix</keyword>